<dbReference type="SUPFAM" id="SSF50677">
    <property type="entry name" value="ValRS/IleRS/LeuRS editing domain"/>
    <property type="match status" value="1"/>
</dbReference>
<evidence type="ECO:0000256" key="4">
    <source>
        <dbReference type="ARBA" id="ARBA00022840"/>
    </source>
</evidence>
<keyword evidence="2 8" id="KW-0436">Ligase</keyword>
<feature type="short sequence motif" description="'KMSKS' region" evidence="8">
    <location>
        <begin position="530"/>
        <end position="534"/>
    </location>
</feature>
<dbReference type="Gene3D" id="3.90.740.10">
    <property type="entry name" value="Valyl/Leucyl/Isoleucyl-tRNA synthetase, editing domain"/>
    <property type="match status" value="2"/>
</dbReference>
<proteinExistence type="inferred from homology"/>
<dbReference type="InterPro" id="IPR002303">
    <property type="entry name" value="Valyl-tRNA_ligase"/>
</dbReference>
<dbReference type="GO" id="GO:0004832">
    <property type="term" value="F:valine-tRNA ligase activity"/>
    <property type="evidence" value="ECO:0007669"/>
    <property type="project" value="UniProtKB-EC"/>
</dbReference>
<dbReference type="Proteomes" id="UP001375743">
    <property type="component" value="Unassembled WGS sequence"/>
</dbReference>
<keyword evidence="4 8" id="KW-0067">ATP-binding</keyword>
<evidence type="ECO:0000256" key="6">
    <source>
        <dbReference type="ARBA" id="ARBA00023146"/>
    </source>
</evidence>
<dbReference type="CDD" id="cd00817">
    <property type="entry name" value="ValRS_core"/>
    <property type="match status" value="1"/>
</dbReference>
<dbReference type="InterPro" id="IPR013155">
    <property type="entry name" value="M/V/L/I-tRNA-synth_anticd-bd"/>
</dbReference>
<dbReference type="InterPro" id="IPR002300">
    <property type="entry name" value="aa-tRNA-synth_Ia"/>
</dbReference>
<dbReference type="PANTHER" id="PTHR11946">
    <property type="entry name" value="VALYL-TRNA SYNTHETASES"/>
    <property type="match status" value="1"/>
</dbReference>
<keyword evidence="5 8" id="KW-0648">Protein biosynthesis</keyword>
<feature type="domain" description="Valyl-tRNA synthetase tRNA-binding arm" evidence="11">
    <location>
        <begin position="818"/>
        <end position="882"/>
    </location>
</feature>
<evidence type="ECO:0000313" key="12">
    <source>
        <dbReference type="EMBL" id="MEK0082311.1"/>
    </source>
</evidence>
<feature type="domain" description="Methionyl/Valyl/Leucyl/Isoleucyl-tRNA synthetase anticodon-binding" evidence="10">
    <location>
        <begin position="612"/>
        <end position="759"/>
    </location>
</feature>
<accession>A0ABU8XM97</accession>
<dbReference type="Pfam" id="PF08264">
    <property type="entry name" value="Anticodon_1"/>
    <property type="match status" value="1"/>
</dbReference>
<feature type="binding site" evidence="8">
    <location>
        <position position="533"/>
    </location>
    <ligand>
        <name>ATP</name>
        <dbReference type="ChEBI" id="CHEBI:30616"/>
    </ligand>
</feature>
<evidence type="ECO:0000313" key="13">
    <source>
        <dbReference type="Proteomes" id="UP001375743"/>
    </source>
</evidence>
<comment type="subcellular location">
    <subcellularLocation>
        <location evidence="8">Cytoplasm</location>
    </subcellularLocation>
</comment>
<sequence>MLDKTYRPAEVEARIYAAWEASGAFAPSAERGGAPYCIVLPPPNVTGSLHMGHALDHTIQDTLIRFHRMRGRETLWQPGTDHAGIATQMVVERQLAASGSNLGRREMGRAAFVAKVWEWKAQSGGTIVRQMRRLGDSPDWSRERFTMDEGLSRAVLRAFVSLYKAGLIYKDKRLVNWDTQLQTAVSDLEVQQIEVDGHLWHLKYPIEGSDGEFITVATTRPETMLGDTGIAVHPDDERYRHLHGRFAILPLVGRRIPIVADEYSDPEKGTGAVKITPAHDFNDFEVGRRHGLAAISVLDELGRINANAPEAYRGLDRFVARKRIVADLEALGLVERIEKYRHVVPHGDRSGTPLEPFLTDQWYCDAKTLAKEAIAAVEDGRTRFIPRQWENTYFEWMRNIQPWCISRQLWWGHQIPAWYGPDGQVFVEESETEARAAARAHYGHDVPLERDEDVLDTWFSSGLWPFSTLGWPDETPELKRFYPTTVLVTGFDIIFFWVARMMMLGLYFMGEVPFRDVYIHGLVRDERGAKMSKTKGNVVDPLQIIDDYGADALRLALLASTSQGRDVKFGPARVESYRNFVTKLWNASRFLQMNEARLDPAFDPAHCREPLNRWIVGEVAKAGLAVTGAIEGYRFNDAALGLYHFVWDTYCDWYIELAKPLLGGEDAEARAETRATAAWVLAQTLHLLHPMAPFVTEELWDKLFGQPGGMLIVADWPHLGAELVDAEAEAELGWLVRTIGSIRAARTELNVPPSARLTLYQHGASAETLARLERHREAILRLARLETIVMEDRPVPPQSLVVVVDEASFALPVGHVIDVTAEKRRLEKEIGKVRAEHDKGIQKLENPDFVARAPVEVVEQLRERLEELRATLDRLLQALKRID</sequence>
<keyword evidence="3 8" id="KW-0547">Nucleotide-binding</keyword>
<dbReference type="InterPro" id="IPR009080">
    <property type="entry name" value="tRNAsynth_Ia_anticodon-bd"/>
</dbReference>
<evidence type="ECO:0000259" key="9">
    <source>
        <dbReference type="Pfam" id="PF00133"/>
    </source>
</evidence>
<comment type="catalytic activity">
    <reaction evidence="7 8">
        <text>tRNA(Val) + L-valine + ATP = L-valyl-tRNA(Val) + AMP + diphosphate</text>
        <dbReference type="Rhea" id="RHEA:10704"/>
        <dbReference type="Rhea" id="RHEA-COMP:9672"/>
        <dbReference type="Rhea" id="RHEA-COMP:9708"/>
        <dbReference type="ChEBI" id="CHEBI:30616"/>
        <dbReference type="ChEBI" id="CHEBI:33019"/>
        <dbReference type="ChEBI" id="CHEBI:57762"/>
        <dbReference type="ChEBI" id="CHEBI:78442"/>
        <dbReference type="ChEBI" id="CHEBI:78537"/>
        <dbReference type="ChEBI" id="CHEBI:456215"/>
        <dbReference type="EC" id="6.1.1.9"/>
    </reaction>
</comment>
<reference evidence="12 13" key="1">
    <citation type="submission" date="2024-01" db="EMBL/GenBank/DDBJ databases">
        <title>Multi-omics insights into the function and evolution of sodium benzoate biodegradation pathways in Benzoatithermus flavus gen. nov., sp. nov. from hot spring.</title>
        <authorList>
            <person name="Hu C.-J."/>
            <person name="Li W.-J."/>
        </authorList>
    </citation>
    <scope>NUCLEOTIDE SEQUENCE [LARGE SCALE GENOMIC DNA]</scope>
    <source>
        <strain evidence="12 13">SYSU G07066</strain>
    </source>
</reference>
<dbReference type="PRINTS" id="PR00986">
    <property type="entry name" value="TRNASYNTHVAL"/>
</dbReference>
<evidence type="ECO:0000256" key="3">
    <source>
        <dbReference type="ARBA" id="ARBA00022741"/>
    </source>
</evidence>
<keyword evidence="6 8" id="KW-0030">Aminoacyl-tRNA synthetase</keyword>
<dbReference type="SUPFAM" id="SSF47323">
    <property type="entry name" value="Anticodon-binding domain of a subclass of class I aminoacyl-tRNA synthetases"/>
    <property type="match status" value="1"/>
</dbReference>
<feature type="short sequence motif" description="'HIGH' region" evidence="8">
    <location>
        <begin position="43"/>
        <end position="53"/>
    </location>
</feature>
<keyword evidence="1 8" id="KW-0963">Cytoplasm</keyword>
<evidence type="ECO:0000256" key="2">
    <source>
        <dbReference type="ARBA" id="ARBA00022598"/>
    </source>
</evidence>
<dbReference type="InterPro" id="IPR009008">
    <property type="entry name" value="Val/Leu/Ile-tRNA-synth_edit"/>
</dbReference>
<name>A0ABU8XM97_9PROT</name>
<dbReference type="EC" id="6.1.1.9" evidence="8"/>
<gene>
    <name evidence="8" type="primary">valS</name>
    <name evidence="12" type="ORF">U1T56_04050</name>
</gene>
<dbReference type="PROSITE" id="PS00178">
    <property type="entry name" value="AA_TRNA_LIGASE_I"/>
    <property type="match status" value="1"/>
</dbReference>
<evidence type="ECO:0000256" key="7">
    <source>
        <dbReference type="ARBA" id="ARBA00047552"/>
    </source>
</evidence>
<comment type="caution">
    <text evidence="12">The sequence shown here is derived from an EMBL/GenBank/DDBJ whole genome shotgun (WGS) entry which is preliminary data.</text>
</comment>
<evidence type="ECO:0000259" key="10">
    <source>
        <dbReference type="Pfam" id="PF08264"/>
    </source>
</evidence>
<feature type="domain" description="Aminoacyl-tRNA synthetase class Ia" evidence="9">
    <location>
        <begin position="15"/>
        <end position="569"/>
    </location>
</feature>
<feature type="coiled-coil region" evidence="8">
    <location>
        <begin position="816"/>
        <end position="882"/>
    </location>
</feature>
<evidence type="ECO:0000256" key="1">
    <source>
        <dbReference type="ARBA" id="ARBA00022490"/>
    </source>
</evidence>
<evidence type="ECO:0000256" key="8">
    <source>
        <dbReference type="HAMAP-Rule" id="MF_02004"/>
    </source>
</evidence>
<dbReference type="InterPro" id="IPR037118">
    <property type="entry name" value="Val-tRNA_synth_C_sf"/>
</dbReference>
<dbReference type="InterPro" id="IPR010978">
    <property type="entry name" value="tRNA-bd_arm"/>
</dbReference>
<evidence type="ECO:0000259" key="11">
    <source>
        <dbReference type="Pfam" id="PF10458"/>
    </source>
</evidence>
<dbReference type="SUPFAM" id="SSF52374">
    <property type="entry name" value="Nucleotidylyl transferase"/>
    <property type="match status" value="1"/>
</dbReference>
<keyword evidence="13" id="KW-1185">Reference proteome</keyword>
<comment type="function">
    <text evidence="8">Catalyzes the attachment of valine to tRNA(Val). As ValRS can inadvertently accommodate and process structurally similar amino acids such as threonine, to avoid such errors, it has a 'posttransfer' editing activity that hydrolyzes mischarged Thr-tRNA(Val) in a tRNA-dependent manner.</text>
</comment>
<evidence type="ECO:0000256" key="5">
    <source>
        <dbReference type="ARBA" id="ARBA00022917"/>
    </source>
</evidence>
<dbReference type="InterPro" id="IPR001412">
    <property type="entry name" value="aa-tRNA-synth_I_CS"/>
</dbReference>
<dbReference type="RefSeq" id="WP_418158167.1">
    <property type="nucleotide sequence ID" value="NZ_JBBLZC010000003.1"/>
</dbReference>
<comment type="similarity">
    <text evidence="8">Belongs to the class-I aminoacyl-tRNA synthetase family. ValS type 1 subfamily.</text>
</comment>
<dbReference type="EMBL" id="JBBLZC010000003">
    <property type="protein sequence ID" value="MEK0082311.1"/>
    <property type="molecule type" value="Genomic_DNA"/>
</dbReference>
<dbReference type="Pfam" id="PF10458">
    <property type="entry name" value="Val_tRNA-synt_C"/>
    <property type="match status" value="1"/>
</dbReference>
<dbReference type="PANTHER" id="PTHR11946:SF93">
    <property type="entry name" value="VALINE--TRNA LIGASE, CHLOROPLASTIC_MITOCHONDRIAL 2"/>
    <property type="match status" value="1"/>
</dbReference>
<dbReference type="Gene3D" id="1.10.730.10">
    <property type="entry name" value="Isoleucyl-tRNA Synthetase, Domain 1"/>
    <property type="match status" value="1"/>
</dbReference>
<dbReference type="InterPro" id="IPR014729">
    <property type="entry name" value="Rossmann-like_a/b/a_fold"/>
</dbReference>
<comment type="subunit">
    <text evidence="8">Monomer.</text>
</comment>
<dbReference type="Pfam" id="PF00133">
    <property type="entry name" value="tRNA-synt_1"/>
    <property type="match status" value="1"/>
</dbReference>
<dbReference type="InterPro" id="IPR019499">
    <property type="entry name" value="Val-tRNA_synth_tRNA-bd"/>
</dbReference>
<dbReference type="CDD" id="cd07962">
    <property type="entry name" value="Anticodon_Ia_Val"/>
    <property type="match status" value="1"/>
</dbReference>
<keyword evidence="8" id="KW-0175">Coiled coil</keyword>
<dbReference type="NCBIfam" id="TIGR00422">
    <property type="entry name" value="valS"/>
    <property type="match status" value="1"/>
</dbReference>
<dbReference type="Gene3D" id="1.10.287.380">
    <property type="entry name" value="Valyl-tRNA synthetase, C-terminal domain"/>
    <property type="match status" value="1"/>
</dbReference>
<dbReference type="InterPro" id="IPR033705">
    <property type="entry name" value="Anticodon_Ia_Val"/>
</dbReference>
<dbReference type="SUPFAM" id="SSF46589">
    <property type="entry name" value="tRNA-binding arm"/>
    <property type="match status" value="1"/>
</dbReference>
<organism evidence="12 13">
    <name type="scientific">Benzoatithermus flavus</name>
    <dbReference type="NCBI Taxonomy" id="3108223"/>
    <lineage>
        <taxon>Bacteria</taxon>
        <taxon>Pseudomonadati</taxon>
        <taxon>Pseudomonadota</taxon>
        <taxon>Alphaproteobacteria</taxon>
        <taxon>Geminicoccales</taxon>
        <taxon>Geminicoccaceae</taxon>
        <taxon>Benzoatithermus</taxon>
    </lineage>
</organism>
<dbReference type="HAMAP" id="MF_02004">
    <property type="entry name" value="Val_tRNA_synth_type1"/>
    <property type="match status" value="1"/>
</dbReference>
<dbReference type="NCBIfam" id="NF004349">
    <property type="entry name" value="PRK05729.1"/>
    <property type="match status" value="1"/>
</dbReference>
<comment type="domain">
    <text evidence="8">ValRS has two distinct active sites: one for aminoacylation and one for editing. The misactivated threonine is translocated from the active site to the editing site.</text>
</comment>
<protein>
    <recommendedName>
        <fullName evidence="8">Valine--tRNA ligase</fullName>
        <ecNumber evidence="8">6.1.1.9</ecNumber>
    </recommendedName>
    <alternativeName>
        <fullName evidence="8">Valyl-tRNA synthetase</fullName>
        <shortName evidence="8">ValRS</shortName>
    </alternativeName>
</protein>
<comment type="domain">
    <text evidence="8">The C-terminal coiled-coil domain is crucial for aminoacylation activity.</text>
</comment>
<dbReference type="Gene3D" id="3.40.50.620">
    <property type="entry name" value="HUPs"/>
    <property type="match status" value="2"/>
</dbReference>